<dbReference type="OrthoDB" id="1681765at2759"/>
<dbReference type="STRING" id="230819.A0A5C3KEM4"/>
<sequence>MCRSGLSVQHVGERFQLSNETITRYFCKILHAISLGTFYNKYVYLPLASDPVPEFISSQPRFFPFLQNALGTLNGTHINCCPSAADHQAAHNQK</sequence>
<protein>
    <submittedName>
        <fullName evidence="1">Uncharacterized protein</fullName>
    </submittedName>
</protein>
<feature type="non-terminal residue" evidence="1">
    <location>
        <position position="94"/>
    </location>
</feature>
<proteinExistence type="predicted"/>
<dbReference type="AlphaFoldDB" id="A0A5C3KEM4"/>
<organism evidence="1 2">
    <name type="scientific">Coprinopsis marcescibilis</name>
    <name type="common">Agaric fungus</name>
    <name type="synonym">Psathyrella marcescibilis</name>
    <dbReference type="NCBI Taxonomy" id="230819"/>
    <lineage>
        <taxon>Eukaryota</taxon>
        <taxon>Fungi</taxon>
        <taxon>Dikarya</taxon>
        <taxon>Basidiomycota</taxon>
        <taxon>Agaricomycotina</taxon>
        <taxon>Agaricomycetes</taxon>
        <taxon>Agaricomycetidae</taxon>
        <taxon>Agaricales</taxon>
        <taxon>Agaricineae</taxon>
        <taxon>Psathyrellaceae</taxon>
        <taxon>Coprinopsis</taxon>
    </lineage>
</organism>
<accession>A0A5C3KEM4</accession>
<reference evidence="1 2" key="1">
    <citation type="journal article" date="2019" name="Nat. Ecol. Evol.">
        <title>Megaphylogeny resolves global patterns of mushroom evolution.</title>
        <authorList>
            <person name="Varga T."/>
            <person name="Krizsan K."/>
            <person name="Foldi C."/>
            <person name="Dima B."/>
            <person name="Sanchez-Garcia M."/>
            <person name="Sanchez-Ramirez S."/>
            <person name="Szollosi G.J."/>
            <person name="Szarkandi J.G."/>
            <person name="Papp V."/>
            <person name="Albert L."/>
            <person name="Andreopoulos W."/>
            <person name="Angelini C."/>
            <person name="Antonin V."/>
            <person name="Barry K.W."/>
            <person name="Bougher N.L."/>
            <person name="Buchanan P."/>
            <person name="Buyck B."/>
            <person name="Bense V."/>
            <person name="Catcheside P."/>
            <person name="Chovatia M."/>
            <person name="Cooper J."/>
            <person name="Damon W."/>
            <person name="Desjardin D."/>
            <person name="Finy P."/>
            <person name="Geml J."/>
            <person name="Haridas S."/>
            <person name="Hughes K."/>
            <person name="Justo A."/>
            <person name="Karasinski D."/>
            <person name="Kautmanova I."/>
            <person name="Kiss B."/>
            <person name="Kocsube S."/>
            <person name="Kotiranta H."/>
            <person name="LaButti K.M."/>
            <person name="Lechner B.E."/>
            <person name="Liimatainen K."/>
            <person name="Lipzen A."/>
            <person name="Lukacs Z."/>
            <person name="Mihaltcheva S."/>
            <person name="Morgado L.N."/>
            <person name="Niskanen T."/>
            <person name="Noordeloos M.E."/>
            <person name="Ohm R.A."/>
            <person name="Ortiz-Santana B."/>
            <person name="Ovrebo C."/>
            <person name="Racz N."/>
            <person name="Riley R."/>
            <person name="Savchenko A."/>
            <person name="Shiryaev A."/>
            <person name="Soop K."/>
            <person name="Spirin V."/>
            <person name="Szebenyi C."/>
            <person name="Tomsovsky M."/>
            <person name="Tulloss R.E."/>
            <person name="Uehling J."/>
            <person name="Grigoriev I.V."/>
            <person name="Vagvolgyi C."/>
            <person name="Papp T."/>
            <person name="Martin F.M."/>
            <person name="Miettinen O."/>
            <person name="Hibbett D.S."/>
            <person name="Nagy L.G."/>
        </authorList>
    </citation>
    <scope>NUCLEOTIDE SEQUENCE [LARGE SCALE GENOMIC DNA]</scope>
    <source>
        <strain evidence="1 2">CBS 121175</strain>
    </source>
</reference>
<evidence type="ECO:0000313" key="1">
    <source>
        <dbReference type="EMBL" id="TFK18579.1"/>
    </source>
</evidence>
<dbReference type="Proteomes" id="UP000307440">
    <property type="component" value="Unassembled WGS sequence"/>
</dbReference>
<evidence type="ECO:0000313" key="2">
    <source>
        <dbReference type="Proteomes" id="UP000307440"/>
    </source>
</evidence>
<keyword evidence="2" id="KW-1185">Reference proteome</keyword>
<gene>
    <name evidence="1" type="ORF">FA15DRAFT_603090</name>
</gene>
<name>A0A5C3KEM4_COPMA</name>
<dbReference type="EMBL" id="ML210391">
    <property type="protein sequence ID" value="TFK18579.1"/>
    <property type="molecule type" value="Genomic_DNA"/>
</dbReference>